<keyword evidence="12" id="KW-1185">Reference proteome</keyword>
<evidence type="ECO:0000256" key="7">
    <source>
        <dbReference type="PIRSR" id="PIRSR001134-1"/>
    </source>
</evidence>
<accession>A0A168AXS9</accession>
<dbReference type="InterPro" id="IPR009003">
    <property type="entry name" value="Peptidase_S1_PA"/>
</dbReference>
<keyword evidence="2 9" id="KW-0732">Signal</keyword>
<feature type="disulfide bond" evidence="8">
    <location>
        <begin position="291"/>
        <end position="301"/>
    </location>
</feature>
<dbReference type="STRING" id="1081108.A0A168AXS9"/>
<dbReference type="SUPFAM" id="SSF50494">
    <property type="entry name" value="Trypsin-like serine proteases"/>
    <property type="match status" value="1"/>
</dbReference>
<dbReference type="CDD" id="cd21112">
    <property type="entry name" value="alphaLP-like"/>
    <property type="match status" value="1"/>
</dbReference>
<evidence type="ECO:0000256" key="6">
    <source>
        <dbReference type="ARBA" id="ARBA00023157"/>
    </source>
</evidence>
<feature type="active site" description="Charge relay system" evidence="7">
    <location>
        <position position="333"/>
    </location>
</feature>
<evidence type="ECO:0000256" key="8">
    <source>
        <dbReference type="PIRSR" id="PIRSR001134-2"/>
    </source>
</evidence>
<dbReference type="InterPro" id="IPR004236">
    <property type="entry name" value="Pept_S1_alpha_lytic"/>
</dbReference>
<keyword evidence="1" id="KW-0645">Protease</keyword>
<feature type="active site" description="Charge relay system" evidence="7">
    <location>
        <position position="252"/>
    </location>
</feature>
<protein>
    <submittedName>
        <fullName evidence="11">Chymotrypsin</fullName>
    </submittedName>
</protein>
<evidence type="ECO:0000313" key="11">
    <source>
        <dbReference type="EMBL" id="OAA69336.1"/>
    </source>
</evidence>
<comment type="caution">
    <text evidence="11">The sequence shown here is derived from an EMBL/GenBank/DDBJ whole genome shotgun (WGS) entry which is preliminary data.</text>
</comment>
<dbReference type="Pfam" id="PF02983">
    <property type="entry name" value="Pro_Al_protease"/>
    <property type="match status" value="1"/>
</dbReference>
<proteinExistence type="predicted"/>
<evidence type="ECO:0000256" key="1">
    <source>
        <dbReference type="ARBA" id="ARBA00022670"/>
    </source>
</evidence>
<dbReference type="AlphaFoldDB" id="A0A168AXS9"/>
<dbReference type="OrthoDB" id="3762657at2759"/>
<dbReference type="GO" id="GO:0004252">
    <property type="term" value="F:serine-type endopeptidase activity"/>
    <property type="evidence" value="ECO:0007669"/>
    <property type="project" value="InterPro"/>
</dbReference>
<feature type="signal peptide" evidence="9">
    <location>
        <begin position="1"/>
        <end position="19"/>
    </location>
</feature>
<feature type="disulfide bond" evidence="8">
    <location>
        <begin position="208"/>
        <end position="224"/>
    </location>
</feature>
<evidence type="ECO:0000256" key="2">
    <source>
        <dbReference type="ARBA" id="ARBA00022729"/>
    </source>
</evidence>
<evidence type="ECO:0000256" key="5">
    <source>
        <dbReference type="ARBA" id="ARBA00023145"/>
    </source>
</evidence>
<keyword evidence="6 8" id="KW-1015">Disulfide bond</keyword>
<gene>
    <name evidence="11" type="ORF">LEL_10212</name>
</gene>
<dbReference type="PRINTS" id="PR00861">
    <property type="entry name" value="ALYTICPTASE"/>
</dbReference>
<organism evidence="11 12">
    <name type="scientific">Akanthomyces lecanii RCEF 1005</name>
    <dbReference type="NCBI Taxonomy" id="1081108"/>
    <lineage>
        <taxon>Eukaryota</taxon>
        <taxon>Fungi</taxon>
        <taxon>Dikarya</taxon>
        <taxon>Ascomycota</taxon>
        <taxon>Pezizomycotina</taxon>
        <taxon>Sordariomycetes</taxon>
        <taxon>Hypocreomycetidae</taxon>
        <taxon>Hypocreales</taxon>
        <taxon>Cordycipitaceae</taxon>
        <taxon>Akanthomyces</taxon>
        <taxon>Cordyceps confragosa</taxon>
    </lineage>
</organism>
<sequence length="379" mass="38674">MELTKFLAFLAVVLPVAYGAPTQAASDLHPQILEAMKRDLGLNAEQATARVARELQASNVIEQVRTSVGDAFAGAWIDADVVHIGVTDQASAEQVTSAGATPIVMSNSLSKLEKAKADLDKVFVGGEANARQSTSGGNSGIASFYVDVAANRLVIEALADSHGHADELAAQVGLTASEYEVRTAEQMPTTMATVQGGDAYYINRAARCSVGFSVTTGFVSAGHCGNPGDSATTSSGAALGTFSGSVFPGSADMSYVRTVSGTTLRGYINGYGQGSLPVKGSTESAVGASICRSGSTTQVHCGTVRAKGATVNYAEGSVTGLTQTNVCAEPGDSGGSFYSGTQAQGVTSGGSGNCQSGGTTYFQPVNEILQTYRLTLVKA</sequence>
<dbReference type="GO" id="GO:0006508">
    <property type="term" value="P:proteolysis"/>
    <property type="evidence" value="ECO:0007669"/>
    <property type="project" value="UniProtKB-KW"/>
</dbReference>
<dbReference type="EMBL" id="AZHF01000011">
    <property type="protein sequence ID" value="OAA69336.1"/>
    <property type="molecule type" value="Genomic_DNA"/>
</dbReference>
<keyword evidence="3" id="KW-0378">Hydrolase</keyword>
<name>A0A168AXS9_CORDF</name>
<dbReference type="GO" id="GO:0005576">
    <property type="term" value="C:extracellular region"/>
    <property type="evidence" value="ECO:0007669"/>
    <property type="project" value="InterPro"/>
</dbReference>
<dbReference type="Proteomes" id="UP000076881">
    <property type="component" value="Unassembled WGS sequence"/>
</dbReference>
<evidence type="ECO:0000256" key="9">
    <source>
        <dbReference type="SAM" id="SignalP"/>
    </source>
</evidence>
<reference evidence="11 12" key="1">
    <citation type="journal article" date="2016" name="Genome Biol. Evol.">
        <title>Divergent and convergent evolution of fungal pathogenicity.</title>
        <authorList>
            <person name="Shang Y."/>
            <person name="Xiao G."/>
            <person name="Zheng P."/>
            <person name="Cen K."/>
            <person name="Zhan S."/>
            <person name="Wang C."/>
        </authorList>
    </citation>
    <scope>NUCLEOTIDE SEQUENCE [LARGE SCALE GENOMIC DNA]</scope>
    <source>
        <strain evidence="11 12">RCEF 1005</strain>
    </source>
</reference>
<keyword evidence="4" id="KW-0720">Serine protease</keyword>
<dbReference type="InterPro" id="IPR001316">
    <property type="entry name" value="Pept_S1A_streptogrisin"/>
</dbReference>
<dbReference type="InterPro" id="IPR035070">
    <property type="entry name" value="Streptogrisin_prodomain"/>
</dbReference>
<evidence type="ECO:0000256" key="4">
    <source>
        <dbReference type="ARBA" id="ARBA00022825"/>
    </source>
</evidence>
<dbReference type="Gene3D" id="3.30.300.50">
    <property type="match status" value="2"/>
</dbReference>
<feature type="domain" description="Peptidase S1A alpha-lytic prodomain" evidence="10">
    <location>
        <begin position="107"/>
        <end position="175"/>
    </location>
</feature>
<evidence type="ECO:0000259" key="10">
    <source>
        <dbReference type="Pfam" id="PF02983"/>
    </source>
</evidence>
<dbReference type="Gene3D" id="2.40.10.10">
    <property type="entry name" value="Trypsin-like serine proteases"/>
    <property type="match status" value="2"/>
</dbReference>
<feature type="chain" id="PRO_5007895474" evidence="9">
    <location>
        <begin position="20"/>
        <end position="379"/>
    </location>
</feature>
<evidence type="ECO:0000313" key="12">
    <source>
        <dbReference type="Proteomes" id="UP000076881"/>
    </source>
</evidence>
<keyword evidence="5" id="KW-0865">Zymogen</keyword>
<dbReference type="InterPro" id="IPR043504">
    <property type="entry name" value="Peptidase_S1_PA_chymotrypsin"/>
</dbReference>
<dbReference type="SMR" id="A0A168AXS9"/>
<dbReference type="PIRSF" id="PIRSF001134">
    <property type="entry name" value="Streptogrisin"/>
    <property type="match status" value="1"/>
</dbReference>
<feature type="disulfide bond" evidence="8">
    <location>
        <begin position="327"/>
        <end position="354"/>
    </location>
</feature>
<evidence type="ECO:0000256" key="3">
    <source>
        <dbReference type="ARBA" id="ARBA00022801"/>
    </source>
</evidence>
<feature type="active site" description="Charge relay system" evidence="7">
    <location>
        <position position="223"/>
    </location>
</feature>